<evidence type="ECO:0000313" key="4">
    <source>
        <dbReference type="EnsemblPlants" id="LPERR05G06470.1"/>
    </source>
</evidence>
<dbReference type="PROSITE" id="PS50985">
    <property type="entry name" value="GRAS"/>
    <property type="match status" value="1"/>
</dbReference>
<keyword evidence="2" id="KW-0804">Transcription</keyword>
<proteinExistence type="inferred from homology"/>
<feature type="short sequence motif" description="LXXLL motif" evidence="3">
    <location>
        <begin position="277"/>
        <end position="281"/>
    </location>
</feature>
<dbReference type="Gramene" id="LPERR05G06470.1">
    <property type="protein sequence ID" value="LPERR05G06470.1"/>
    <property type="gene ID" value="LPERR05G06470"/>
</dbReference>
<evidence type="ECO:0000256" key="3">
    <source>
        <dbReference type="PROSITE-ProRule" id="PRU01191"/>
    </source>
</evidence>
<feature type="region of interest" description="VHIID" evidence="3">
    <location>
        <begin position="148"/>
        <end position="213"/>
    </location>
</feature>
<dbReference type="HOGENOM" id="CLU_011924_0_3_1"/>
<dbReference type="STRING" id="77586.A0A0D9WE31"/>
<organism evidence="4 5">
    <name type="scientific">Leersia perrieri</name>
    <dbReference type="NCBI Taxonomy" id="77586"/>
    <lineage>
        <taxon>Eukaryota</taxon>
        <taxon>Viridiplantae</taxon>
        <taxon>Streptophyta</taxon>
        <taxon>Embryophyta</taxon>
        <taxon>Tracheophyta</taxon>
        <taxon>Spermatophyta</taxon>
        <taxon>Magnoliopsida</taxon>
        <taxon>Liliopsida</taxon>
        <taxon>Poales</taxon>
        <taxon>Poaceae</taxon>
        <taxon>BOP clade</taxon>
        <taxon>Oryzoideae</taxon>
        <taxon>Oryzeae</taxon>
        <taxon>Oryzinae</taxon>
        <taxon>Leersia</taxon>
    </lineage>
</organism>
<keyword evidence="1" id="KW-0805">Transcription regulation</keyword>
<evidence type="ECO:0000313" key="5">
    <source>
        <dbReference type="Proteomes" id="UP000032180"/>
    </source>
</evidence>
<feature type="short sequence motif" description="VHIID" evidence="3">
    <location>
        <begin position="179"/>
        <end position="183"/>
    </location>
</feature>
<dbReference type="PANTHER" id="PTHR31636">
    <property type="entry name" value="OSJNBA0084A10.13 PROTEIN-RELATED"/>
    <property type="match status" value="1"/>
</dbReference>
<dbReference type="InterPro" id="IPR005202">
    <property type="entry name" value="TF_GRAS"/>
</dbReference>
<keyword evidence="5" id="KW-1185">Reference proteome</keyword>
<feature type="region of interest" description="Leucine repeat II (LRII)" evidence="3">
    <location>
        <begin position="227"/>
        <end position="259"/>
    </location>
</feature>
<dbReference type="eggNOG" id="ENOG502QPMG">
    <property type="taxonomic scope" value="Eukaryota"/>
</dbReference>
<reference evidence="4" key="3">
    <citation type="submission" date="2015-04" db="UniProtKB">
        <authorList>
            <consortium name="EnsemblPlants"/>
        </authorList>
    </citation>
    <scope>IDENTIFICATION</scope>
</reference>
<comment type="caution">
    <text evidence="3">Lacks conserved residue(s) required for the propagation of feature annotation.</text>
</comment>
<reference evidence="5" key="2">
    <citation type="submission" date="2013-12" db="EMBL/GenBank/DDBJ databases">
        <authorList>
            <person name="Yu Y."/>
            <person name="Lee S."/>
            <person name="de Baynast K."/>
            <person name="Wissotski M."/>
            <person name="Liu L."/>
            <person name="Talag J."/>
            <person name="Goicoechea J."/>
            <person name="Angelova A."/>
            <person name="Jetty R."/>
            <person name="Kudrna D."/>
            <person name="Golser W."/>
            <person name="Rivera L."/>
            <person name="Zhang J."/>
            <person name="Wing R."/>
        </authorList>
    </citation>
    <scope>NUCLEOTIDE SEQUENCE</scope>
</reference>
<evidence type="ECO:0000256" key="1">
    <source>
        <dbReference type="ARBA" id="ARBA00023015"/>
    </source>
</evidence>
<dbReference type="AlphaFoldDB" id="A0A0D9WE31"/>
<name>A0A0D9WE31_9ORYZ</name>
<feature type="region of interest" description="SAW" evidence="3">
    <location>
        <begin position="373"/>
        <end position="448"/>
    </location>
</feature>
<comment type="similarity">
    <text evidence="3">Belongs to the GRAS family.</text>
</comment>
<dbReference type="EnsemblPlants" id="LPERR05G06470.1">
    <property type="protein sequence ID" value="LPERR05G06470.1"/>
    <property type="gene ID" value="LPERR05G06470"/>
</dbReference>
<accession>A0A0D9WE31</accession>
<protein>
    <submittedName>
        <fullName evidence="4">Uncharacterized protein</fullName>
    </submittedName>
</protein>
<dbReference type="Pfam" id="PF03514">
    <property type="entry name" value="GRAS"/>
    <property type="match status" value="1"/>
</dbReference>
<dbReference type="Proteomes" id="UP000032180">
    <property type="component" value="Chromosome 5"/>
</dbReference>
<reference evidence="4 5" key="1">
    <citation type="submission" date="2012-08" db="EMBL/GenBank/DDBJ databases">
        <title>Oryza genome evolution.</title>
        <authorList>
            <person name="Wing R.A."/>
        </authorList>
    </citation>
    <scope>NUCLEOTIDE SEQUENCE</scope>
</reference>
<sequence>MAHFSGFTNWSPMDVATAAVVPAKEINGNSSGEVAYVPLPPHMVVPPSSVPSTMQIEAARGWQGMEKAGMLLVDHLVTCAGAIQAGDYAAATGSLSDAREILTKIPTHVGIGRVFTLFTNALSERMFPVFLNSESLPPPPCAEQHELFRGFYEAGPHLRFAHFMANMAILEAFEGCDAVHVIDLAIMDGVQWQSLIETLAVRPGGPPFLRLTGIGPLSVGDHDKLRDMGIRLTEFARSCNVPFTFRGIAEDQIDSLRPWMLETVPGETIAVNAVLQLHRLLVDQDAAVVESSPAPIDSVLNLFTSLNPKVFTVVEQEADHNKSSLLERFSNSLFYYSAMFDSLEAASLHASGDNVCNPLAEAFLEGEINDIISHEGSSRVERHEPMTCWKERMQRAGLTQIPHGRNKLWQAGKHIHEFSGTGFGVQENGGFLTLTWHNQKLYTASVWHLSVTGPRVVSGGSTVMDLMERENSSGGGSGQCVFIGNV</sequence>
<evidence type="ECO:0000256" key="2">
    <source>
        <dbReference type="ARBA" id="ARBA00023163"/>
    </source>
</evidence>